<keyword evidence="5" id="KW-0378">Hydrolase</keyword>
<name>A0A099I9R6_CLOIN</name>
<evidence type="ECO:0000256" key="8">
    <source>
        <dbReference type="ARBA" id="ARBA00023049"/>
    </source>
</evidence>
<evidence type="ECO:0000256" key="1">
    <source>
        <dbReference type="ARBA" id="ARBA00001947"/>
    </source>
</evidence>
<sequence>MNWLTELETYKDAFIQDLRGLIAIPSVRDDKTKTANAPFGAGCRKALDYMLELGKREGFQIKDYDGYAGVIAYGEGEESVGVLAHLDIVPIGEGWSRDPFGGDIVNGYMFGRGTLDDKGPAMAGFYALKMLKDKGIKLNRKVMLILGCDEESGMECMNYYTKHGELPTLGFTPDADFPVIYGEKGGLHVELSGTCDTVITSMHAGERSNIVIGQASAQVRDWKEDYLDAFLYYLRAFDLKGSVETRDNESAVLHMEGVFAHAAMPYNGVNAALHLLNFIGCTYGDKFAHDTYTMLKDWQGKPLGIDIDGAYMGFLTMNTGIVNIEHNEASIVIDIRYPNDADPKRIMKGFTDTAKKLDYALDVTLKKNTKPLFVDPDSKLVQTLSSVYRDYTHDTFTPNMTIGGGTYAKKFDNFVAFGPELPNREQPKDMFIGGCHQKDEAIRVEDLLRAVAIYTAAVEQLAK</sequence>
<dbReference type="SUPFAM" id="SSF53187">
    <property type="entry name" value="Zn-dependent exopeptidases"/>
    <property type="match status" value="1"/>
</dbReference>
<keyword evidence="6" id="KW-0862">Zinc</keyword>
<dbReference type="Gene3D" id="3.30.70.360">
    <property type="match status" value="2"/>
</dbReference>
<evidence type="ECO:0000256" key="6">
    <source>
        <dbReference type="ARBA" id="ARBA00022833"/>
    </source>
</evidence>
<dbReference type="PANTHER" id="PTHR43808:SF31">
    <property type="entry name" value="N-ACETYL-L-CITRULLINE DEACETYLASE"/>
    <property type="match status" value="1"/>
</dbReference>
<comment type="similarity">
    <text evidence="2">Belongs to the peptidase M20A family.</text>
</comment>
<dbReference type="GO" id="GO:0008270">
    <property type="term" value="F:zinc ion binding"/>
    <property type="evidence" value="ECO:0007669"/>
    <property type="project" value="InterPro"/>
</dbReference>
<dbReference type="EMBL" id="JQIF01000035">
    <property type="protein sequence ID" value="KGJ53658.1"/>
    <property type="molecule type" value="Genomic_DNA"/>
</dbReference>
<evidence type="ECO:0000313" key="10">
    <source>
        <dbReference type="Proteomes" id="UP000030008"/>
    </source>
</evidence>
<dbReference type="RefSeq" id="WP_044904844.1">
    <property type="nucleotide sequence ID" value="NZ_JQIF01000035.1"/>
</dbReference>
<dbReference type="InterPro" id="IPR002933">
    <property type="entry name" value="Peptidase_M20"/>
</dbReference>
<accession>A0A099I9R6</accession>
<evidence type="ECO:0000256" key="4">
    <source>
        <dbReference type="ARBA" id="ARBA00022723"/>
    </source>
</evidence>
<dbReference type="InterPro" id="IPR036264">
    <property type="entry name" value="Bact_exopeptidase_dim_dom"/>
</dbReference>
<keyword evidence="8" id="KW-0482">Metalloprotease</keyword>
<evidence type="ECO:0000256" key="2">
    <source>
        <dbReference type="ARBA" id="ARBA00006247"/>
    </source>
</evidence>
<dbReference type="AlphaFoldDB" id="A0A099I9R6"/>
<dbReference type="GO" id="GO:0006526">
    <property type="term" value="P:L-arginine biosynthetic process"/>
    <property type="evidence" value="ECO:0007669"/>
    <property type="project" value="TreeGrafter"/>
</dbReference>
<keyword evidence="7" id="KW-0224">Dipeptidase</keyword>
<dbReference type="InterPro" id="IPR050072">
    <property type="entry name" value="Peptidase_M20A"/>
</dbReference>
<dbReference type="Pfam" id="PF01546">
    <property type="entry name" value="Peptidase_M20"/>
    <property type="match status" value="1"/>
</dbReference>
<keyword evidence="4" id="KW-0479">Metal-binding</keyword>
<dbReference type="NCBIfam" id="NF005591">
    <property type="entry name" value="PRK07318.1"/>
    <property type="match status" value="1"/>
</dbReference>
<dbReference type="GO" id="GO:0008237">
    <property type="term" value="F:metallopeptidase activity"/>
    <property type="evidence" value="ECO:0007669"/>
    <property type="project" value="UniProtKB-KW"/>
</dbReference>
<dbReference type="GO" id="GO:0008777">
    <property type="term" value="F:acetylornithine deacetylase activity"/>
    <property type="evidence" value="ECO:0007669"/>
    <property type="project" value="TreeGrafter"/>
</dbReference>
<evidence type="ECO:0000256" key="3">
    <source>
        <dbReference type="ARBA" id="ARBA00022670"/>
    </source>
</evidence>
<evidence type="ECO:0000313" key="9">
    <source>
        <dbReference type="EMBL" id="KGJ53658.1"/>
    </source>
</evidence>
<dbReference type="GO" id="GO:0006508">
    <property type="term" value="P:proteolysis"/>
    <property type="evidence" value="ECO:0007669"/>
    <property type="project" value="UniProtKB-KW"/>
</dbReference>
<evidence type="ECO:0000256" key="5">
    <source>
        <dbReference type="ARBA" id="ARBA00022801"/>
    </source>
</evidence>
<dbReference type="NCBIfam" id="TIGR01887">
    <property type="entry name" value="dipeptidaselike"/>
    <property type="match status" value="1"/>
</dbReference>
<gene>
    <name evidence="9" type="ORF">CIAN88_07680</name>
</gene>
<dbReference type="InterPro" id="IPR010964">
    <property type="entry name" value="M20A_pepV-rel"/>
</dbReference>
<proteinExistence type="inferred from homology"/>
<keyword evidence="3" id="KW-0645">Protease</keyword>
<dbReference type="SUPFAM" id="SSF55031">
    <property type="entry name" value="Bacterial exopeptidase dimerisation domain"/>
    <property type="match status" value="1"/>
</dbReference>
<comment type="caution">
    <text evidence="9">The sequence shown here is derived from an EMBL/GenBank/DDBJ whole genome shotgun (WGS) entry which is preliminary data.</text>
</comment>
<dbReference type="Gene3D" id="3.40.630.10">
    <property type="entry name" value="Zn peptidases"/>
    <property type="match status" value="1"/>
</dbReference>
<organism evidence="9 10">
    <name type="scientific">Clostridium innocuum</name>
    <dbReference type="NCBI Taxonomy" id="1522"/>
    <lineage>
        <taxon>Bacteria</taxon>
        <taxon>Bacillati</taxon>
        <taxon>Bacillota</taxon>
        <taxon>Clostridia</taxon>
        <taxon>Eubacteriales</taxon>
        <taxon>Clostridiaceae</taxon>
        <taxon>Clostridium</taxon>
    </lineage>
</organism>
<dbReference type="Proteomes" id="UP000030008">
    <property type="component" value="Unassembled WGS sequence"/>
</dbReference>
<dbReference type="GO" id="GO:0016805">
    <property type="term" value="F:dipeptidase activity"/>
    <property type="evidence" value="ECO:0007669"/>
    <property type="project" value="UniProtKB-KW"/>
</dbReference>
<protein>
    <submittedName>
        <fullName evidence="9">Dipeptidase</fullName>
    </submittedName>
</protein>
<reference evidence="9 10" key="1">
    <citation type="submission" date="2014-08" db="EMBL/GenBank/DDBJ databases">
        <title>Clostridium innocuum, an unnegligible vancomycin-resistant pathogen causing extra-intestinal infections.</title>
        <authorList>
            <person name="Feng Y."/>
            <person name="Chiu C.-H."/>
        </authorList>
    </citation>
    <scope>NUCLEOTIDE SEQUENCE [LARGE SCALE GENOMIC DNA]</scope>
    <source>
        <strain evidence="9 10">AN88</strain>
    </source>
</reference>
<comment type="cofactor">
    <cofactor evidence="1">
        <name>Zn(2+)</name>
        <dbReference type="ChEBI" id="CHEBI:29105"/>
    </cofactor>
</comment>
<dbReference type="PANTHER" id="PTHR43808">
    <property type="entry name" value="ACETYLORNITHINE DEACETYLASE"/>
    <property type="match status" value="1"/>
</dbReference>
<evidence type="ECO:0000256" key="7">
    <source>
        <dbReference type="ARBA" id="ARBA00022997"/>
    </source>
</evidence>